<accession>A0A914S6W6</accession>
<dbReference type="WBParaSite" id="PEQ_0001446901-mRNA-1">
    <property type="protein sequence ID" value="PEQ_0001446901-mRNA-1"/>
    <property type="gene ID" value="PEQ_0001446901"/>
</dbReference>
<reference evidence="2" key="1">
    <citation type="submission" date="2022-11" db="UniProtKB">
        <authorList>
            <consortium name="WormBaseParasite"/>
        </authorList>
    </citation>
    <scope>IDENTIFICATION</scope>
</reference>
<dbReference type="Proteomes" id="UP000887564">
    <property type="component" value="Unplaced"/>
</dbReference>
<proteinExistence type="predicted"/>
<dbReference type="AlphaFoldDB" id="A0A914S6W6"/>
<name>A0A914S6W6_PAREQ</name>
<keyword evidence="1" id="KW-1185">Reference proteome</keyword>
<sequence>MFSSEVELGPSGRNVSKPIIHVMSVGIMQNGTLLHVYMSIIDELWSNVKRKFNTMLRTLKANFETYISVFLFSRMTRNDAFVAWWTPPVEFTTPIDAALDPLESGHKRSQLGALDPPFDPSIPTTTFTDHVAPNQCGGLKRKFEKAISRSQNAMTTLAN</sequence>
<evidence type="ECO:0000313" key="1">
    <source>
        <dbReference type="Proteomes" id="UP000887564"/>
    </source>
</evidence>
<protein>
    <submittedName>
        <fullName evidence="2">Uncharacterized protein</fullName>
    </submittedName>
</protein>
<evidence type="ECO:0000313" key="2">
    <source>
        <dbReference type="WBParaSite" id="PEQ_0001446901-mRNA-1"/>
    </source>
</evidence>
<organism evidence="1 2">
    <name type="scientific">Parascaris equorum</name>
    <name type="common">Equine roundworm</name>
    <dbReference type="NCBI Taxonomy" id="6256"/>
    <lineage>
        <taxon>Eukaryota</taxon>
        <taxon>Metazoa</taxon>
        <taxon>Ecdysozoa</taxon>
        <taxon>Nematoda</taxon>
        <taxon>Chromadorea</taxon>
        <taxon>Rhabditida</taxon>
        <taxon>Spirurina</taxon>
        <taxon>Ascaridomorpha</taxon>
        <taxon>Ascaridoidea</taxon>
        <taxon>Ascarididae</taxon>
        <taxon>Parascaris</taxon>
    </lineage>
</organism>